<accession>A0AAV2VTR8</accession>
<evidence type="ECO:0000313" key="2">
    <source>
        <dbReference type="Proteomes" id="UP000018211"/>
    </source>
</evidence>
<dbReference type="Proteomes" id="UP000018211">
    <property type="component" value="Unassembled WGS sequence"/>
</dbReference>
<name>A0AAV2VTR8_9VIBR</name>
<proteinExistence type="predicted"/>
<dbReference type="RefSeq" id="WP_022612481.1">
    <property type="nucleotide sequence ID" value="NZ_LK391965.1"/>
</dbReference>
<organism evidence="1 2">
    <name type="scientific">Vibrio nigripulchritudo SOn1</name>
    <dbReference type="NCBI Taxonomy" id="1238450"/>
    <lineage>
        <taxon>Bacteria</taxon>
        <taxon>Pseudomonadati</taxon>
        <taxon>Pseudomonadota</taxon>
        <taxon>Gammaproteobacteria</taxon>
        <taxon>Vibrionales</taxon>
        <taxon>Vibrionaceae</taxon>
        <taxon>Vibrio</taxon>
    </lineage>
</organism>
<sequence length="345" mass="40097">MSNEDALNLKVRPHHLENFRSPDLIREFSEIDIDDILDCLHSQTDEDLLFNCQHFAPKASEHWLSTYISNSILNHWPREHGMFLLVQSAELARIHWLIHRHQGETLDVNLFDRQFQVETCIERRDLDNSEDRLTAWLTNISVAILCNDQATQQEMFKVEHKDLCQSFEGQPIRDIELAFFDLFRAFLLGESDKQRQIQLMKAVNPILTDENLIEVCGGNDYWSDFYQWLRFPLYSIISVCWGYEDTSLDKAVIAAIDANNEFYSEIEPRQNGGKTGKESLDLFSREAMFHTITTALLCVHYRRTGQTVSFDTPYAPQWLIKGEGPTREEVLSNPPVFDLEHVLGN</sequence>
<comment type="caution">
    <text evidence="1">The sequence shown here is derived from an EMBL/GenBank/DDBJ whole genome shotgun (WGS) entry which is preliminary data.</text>
</comment>
<reference evidence="1 2" key="1">
    <citation type="journal article" date="2013" name="ISME J.">
        <title>Comparative genomics of pathogenic lineages of Vibrio nigripulchritudo identifies virulence-associated traits.</title>
        <authorList>
            <person name="Goudenege D."/>
            <person name="Labreuche Y."/>
            <person name="Krin E."/>
            <person name="Ansquer D."/>
            <person name="Mangenot S."/>
            <person name="Calteau A."/>
            <person name="Medigue C."/>
            <person name="Mazel D."/>
            <person name="Polz M.F."/>
            <person name="Le Roux F."/>
        </authorList>
    </citation>
    <scope>NUCLEOTIDE SEQUENCE [LARGE SCALE GENOMIC DNA]</scope>
    <source>
        <strain evidence="1 2">SOn1</strain>
    </source>
</reference>
<gene>
    <name evidence="1" type="ORF">VIBNISOn1_360026</name>
</gene>
<dbReference type="EMBL" id="CAOF01000127">
    <property type="protein sequence ID" value="CCO47792.1"/>
    <property type="molecule type" value="Genomic_DNA"/>
</dbReference>
<evidence type="ECO:0008006" key="3">
    <source>
        <dbReference type="Google" id="ProtNLM"/>
    </source>
</evidence>
<evidence type="ECO:0000313" key="1">
    <source>
        <dbReference type="EMBL" id="CCO47792.1"/>
    </source>
</evidence>
<protein>
    <recommendedName>
        <fullName evidence="3">DUF4274 domain-containing protein</fullName>
    </recommendedName>
</protein>
<dbReference type="Pfam" id="PF15575">
    <property type="entry name" value="Imm49"/>
    <property type="match status" value="1"/>
</dbReference>
<dbReference type="InterPro" id="IPR029074">
    <property type="entry name" value="Imm49"/>
</dbReference>
<dbReference type="AlphaFoldDB" id="A0AAV2VTR8"/>